<dbReference type="Proteomes" id="UP000001072">
    <property type="component" value="Unassembled WGS sequence"/>
</dbReference>
<feature type="region of interest" description="Disordered" evidence="1">
    <location>
        <begin position="1"/>
        <end position="64"/>
    </location>
</feature>
<dbReference type="KEGG" id="mlr:MELLADRAFT_57496"/>
<proteinExistence type="predicted"/>
<name>F4S2Y2_MELLP</name>
<evidence type="ECO:0000313" key="3">
    <source>
        <dbReference type="Proteomes" id="UP000001072"/>
    </source>
</evidence>
<feature type="compositionally biased region" description="Polar residues" evidence="1">
    <location>
        <begin position="25"/>
        <end position="41"/>
    </location>
</feature>
<accession>F4S2Y2</accession>
<sequence>IDNFSGLCRDDSIEGTPDLEKRPASQMSISSQMYITRSITTIHHEKDDRDDESKGVAARPRRYA</sequence>
<reference evidence="3" key="1">
    <citation type="journal article" date="2011" name="Proc. Natl. Acad. Sci. U.S.A.">
        <title>Obligate biotrophy features unraveled by the genomic analysis of rust fungi.</title>
        <authorList>
            <person name="Duplessis S."/>
            <person name="Cuomo C.A."/>
            <person name="Lin Y.-C."/>
            <person name="Aerts A."/>
            <person name="Tisserant E."/>
            <person name="Veneault-Fourrey C."/>
            <person name="Joly D.L."/>
            <person name="Hacquard S."/>
            <person name="Amselem J."/>
            <person name="Cantarel B.L."/>
            <person name="Chiu R."/>
            <person name="Coutinho P.M."/>
            <person name="Feau N."/>
            <person name="Field M."/>
            <person name="Frey P."/>
            <person name="Gelhaye E."/>
            <person name="Goldberg J."/>
            <person name="Grabherr M.G."/>
            <person name="Kodira C.D."/>
            <person name="Kohler A."/>
            <person name="Kuees U."/>
            <person name="Lindquist E.A."/>
            <person name="Lucas S.M."/>
            <person name="Mago R."/>
            <person name="Mauceli E."/>
            <person name="Morin E."/>
            <person name="Murat C."/>
            <person name="Pangilinan J.L."/>
            <person name="Park R."/>
            <person name="Pearson M."/>
            <person name="Quesneville H."/>
            <person name="Rouhier N."/>
            <person name="Sakthikumar S."/>
            <person name="Salamov A.A."/>
            <person name="Schmutz J."/>
            <person name="Selles B."/>
            <person name="Shapiro H."/>
            <person name="Tanguay P."/>
            <person name="Tuskan G.A."/>
            <person name="Henrissat B."/>
            <person name="Van de Peer Y."/>
            <person name="Rouze P."/>
            <person name="Ellis J.G."/>
            <person name="Dodds P.N."/>
            <person name="Schein J.E."/>
            <person name="Zhong S."/>
            <person name="Hamelin R.C."/>
            <person name="Grigoriev I.V."/>
            <person name="Szabo L.J."/>
            <person name="Martin F."/>
        </authorList>
    </citation>
    <scope>NUCLEOTIDE SEQUENCE [LARGE SCALE GENOMIC DNA]</scope>
    <source>
        <strain evidence="3">98AG31 / pathotype 3-4-7</strain>
    </source>
</reference>
<organism evidence="3">
    <name type="scientific">Melampsora larici-populina (strain 98AG31 / pathotype 3-4-7)</name>
    <name type="common">Poplar leaf rust fungus</name>
    <dbReference type="NCBI Taxonomy" id="747676"/>
    <lineage>
        <taxon>Eukaryota</taxon>
        <taxon>Fungi</taxon>
        <taxon>Dikarya</taxon>
        <taxon>Basidiomycota</taxon>
        <taxon>Pucciniomycotina</taxon>
        <taxon>Pucciniomycetes</taxon>
        <taxon>Pucciniales</taxon>
        <taxon>Melampsoraceae</taxon>
        <taxon>Melampsora</taxon>
    </lineage>
</organism>
<dbReference type="HOGENOM" id="CLU_2873864_0_0_1"/>
<feature type="compositionally biased region" description="Basic and acidic residues" evidence="1">
    <location>
        <begin position="42"/>
        <end position="54"/>
    </location>
</feature>
<dbReference type="GeneID" id="18929111"/>
<dbReference type="EMBL" id="GL883142">
    <property type="protein sequence ID" value="EGG00999.1"/>
    <property type="molecule type" value="Genomic_DNA"/>
</dbReference>
<dbReference type="InParanoid" id="F4S2Y2"/>
<evidence type="ECO:0000313" key="2">
    <source>
        <dbReference type="EMBL" id="EGG00999.1"/>
    </source>
</evidence>
<keyword evidence="3" id="KW-1185">Reference proteome</keyword>
<dbReference type="RefSeq" id="XP_007415847.1">
    <property type="nucleotide sequence ID" value="XM_007415785.1"/>
</dbReference>
<dbReference type="AlphaFoldDB" id="F4S2Y2"/>
<feature type="compositionally biased region" description="Basic and acidic residues" evidence="1">
    <location>
        <begin position="8"/>
        <end position="23"/>
    </location>
</feature>
<protein>
    <submittedName>
        <fullName evidence="2">Uncharacterized protein</fullName>
    </submittedName>
</protein>
<feature type="non-terminal residue" evidence="2">
    <location>
        <position position="1"/>
    </location>
</feature>
<gene>
    <name evidence="2" type="ORF">MELLADRAFT_57496</name>
</gene>
<evidence type="ECO:0000256" key="1">
    <source>
        <dbReference type="SAM" id="MobiDB-lite"/>
    </source>
</evidence>
<dbReference type="VEuPathDB" id="FungiDB:MELLADRAFT_57496"/>